<accession>A0A1G7B2C7</accession>
<proteinExistence type="inferred from homology"/>
<name>A0A1G7B2C7_9ACTN</name>
<keyword evidence="4 6" id="KW-0067">ATP-binding</keyword>
<evidence type="ECO:0000313" key="7">
    <source>
        <dbReference type="Proteomes" id="UP000198949"/>
    </source>
</evidence>
<reference evidence="7" key="1">
    <citation type="submission" date="2016-10" db="EMBL/GenBank/DDBJ databases">
        <authorList>
            <person name="Varghese N."/>
            <person name="Submissions S."/>
        </authorList>
    </citation>
    <scope>NUCLEOTIDE SEQUENCE [LARGE SCALE GENOMIC DNA]</scope>
    <source>
        <strain evidence="7">CGMCC 4.3516</strain>
    </source>
</reference>
<dbReference type="PROSITE" id="PS50893">
    <property type="entry name" value="ABC_TRANSPORTER_2"/>
    <property type="match status" value="1"/>
</dbReference>
<organism evidence="6 7">
    <name type="scientific">Glycomyces harbinensis</name>
    <dbReference type="NCBI Taxonomy" id="58114"/>
    <lineage>
        <taxon>Bacteria</taxon>
        <taxon>Bacillati</taxon>
        <taxon>Actinomycetota</taxon>
        <taxon>Actinomycetes</taxon>
        <taxon>Glycomycetales</taxon>
        <taxon>Glycomycetaceae</taxon>
        <taxon>Glycomyces</taxon>
    </lineage>
</organism>
<dbReference type="OrthoDB" id="9804819at2"/>
<dbReference type="InterPro" id="IPR027417">
    <property type="entry name" value="P-loop_NTPase"/>
</dbReference>
<evidence type="ECO:0000259" key="5">
    <source>
        <dbReference type="PROSITE" id="PS50893"/>
    </source>
</evidence>
<dbReference type="RefSeq" id="WP_091039512.1">
    <property type="nucleotide sequence ID" value="NZ_FNAD01000015.1"/>
</dbReference>
<keyword evidence="3" id="KW-0547">Nucleotide-binding</keyword>
<evidence type="ECO:0000313" key="6">
    <source>
        <dbReference type="EMBL" id="SDE21070.1"/>
    </source>
</evidence>
<keyword evidence="7" id="KW-1185">Reference proteome</keyword>
<evidence type="ECO:0000256" key="2">
    <source>
        <dbReference type="ARBA" id="ARBA00022448"/>
    </source>
</evidence>
<dbReference type="EMBL" id="FNAD01000015">
    <property type="protein sequence ID" value="SDE21070.1"/>
    <property type="molecule type" value="Genomic_DNA"/>
</dbReference>
<gene>
    <name evidence="6" type="ORF">SAMN05216270_11595</name>
</gene>
<dbReference type="GO" id="GO:0016887">
    <property type="term" value="F:ATP hydrolysis activity"/>
    <property type="evidence" value="ECO:0007669"/>
    <property type="project" value="InterPro"/>
</dbReference>
<evidence type="ECO:0000256" key="1">
    <source>
        <dbReference type="ARBA" id="ARBA00005417"/>
    </source>
</evidence>
<feature type="domain" description="ABC transporter" evidence="5">
    <location>
        <begin position="4"/>
        <end position="228"/>
    </location>
</feature>
<dbReference type="Proteomes" id="UP000198949">
    <property type="component" value="Unassembled WGS sequence"/>
</dbReference>
<dbReference type="AlphaFoldDB" id="A0A1G7B2C7"/>
<dbReference type="PANTHER" id="PTHR43335:SF4">
    <property type="entry name" value="ABC TRANSPORTER, ATP-BINDING PROTEIN"/>
    <property type="match status" value="1"/>
</dbReference>
<dbReference type="Pfam" id="PF00005">
    <property type="entry name" value="ABC_tran"/>
    <property type="match status" value="1"/>
</dbReference>
<dbReference type="GO" id="GO:0005524">
    <property type="term" value="F:ATP binding"/>
    <property type="evidence" value="ECO:0007669"/>
    <property type="project" value="UniProtKB-KW"/>
</dbReference>
<sequence>MARIEARGLSKRFGGKHAVRDVSFDVEPGRITGFLGPNGSGKSTTMRLMLGLDLGQGETRFDGETYRELADPVRRVGALLDSGAFHPRRSARDHLRMIARGAGLPPSRADEVLNQVGLGAVADRPPKGFSLGMNQRLGLAAALIGRPDTLLLDEPANGMDPQGMRWLRDFLEHYAAEGNTVFVSSHLLADLEAFAEHVVVIGQGRLLADSPLKAFMAAHGVERVRVRTTEPEQLAAAVEDAGGAVPERDGERLTVTGLDVKAVAELAASRRLLVTELVAVSGSLEEAFLNASAASVEYGTDQARIEVTR</sequence>
<comment type="similarity">
    <text evidence="1">Belongs to the ABC transporter superfamily.</text>
</comment>
<evidence type="ECO:0000256" key="4">
    <source>
        <dbReference type="ARBA" id="ARBA00022840"/>
    </source>
</evidence>
<dbReference type="PANTHER" id="PTHR43335">
    <property type="entry name" value="ABC TRANSPORTER, ATP-BINDING PROTEIN"/>
    <property type="match status" value="1"/>
</dbReference>
<keyword evidence="2" id="KW-0813">Transport</keyword>
<dbReference type="InterPro" id="IPR003593">
    <property type="entry name" value="AAA+_ATPase"/>
</dbReference>
<dbReference type="SUPFAM" id="SSF52540">
    <property type="entry name" value="P-loop containing nucleoside triphosphate hydrolases"/>
    <property type="match status" value="1"/>
</dbReference>
<evidence type="ECO:0000256" key="3">
    <source>
        <dbReference type="ARBA" id="ARBA00022741"/>
    </source>
</evidence>
<dbReference type="InterPro" id="IPR003439">
    <property type="entry name" value="ABC_transporter-like_ATP-bd"/>
</dbReference>
<protein>
    <submittedName>
        <fullName evidence="6">ABC-2 type transport system ATP-binding protein</fullName>
    </submittedName>
</protein>
<dbReference type="Gene3D" id="3.40.50.300">
    <property type="entry name" value="P-loop containing nucleotide triphosphate hydrolases"/>
    <property type="match status" value="1"/>
</dbReference>
<dbReference type="STRING" id="58114.SAMN05216270_11595"/>
<dbReference type="SMART" id="SM00382">
    <property type="entry name" value="AAA"/>
    <property type="match status" value="1"/>
</dbReference>